<dbReference type="EMBL" id="LN614830">
    <property type="protein sequence ID" value="CEG61829.1"/>
    <property type="molecule type" value="Genomic_DNA"/>
</dbReference>
<reference evidence="4" key="2">
    <citation type="submission" date="2014-09" db="EMBL/GenBank/DDBJ databases">
        <authorList>
            <person name="Gomez-Valero L."/>
        </authorList>
    </citation>
    <scope>NUCLEOTIDE SEQUENCE [LARGE SCALE GENOMIC DNA]</scope>
    <source>
        <strain evidence="4">ATCC33218</strain>
    </source>
</reference>
<dbReference type="Proteomes" id="UP000032414">
    <property type="component" value="Chromosome I"/>
</dbReference>
<evidence type="ECO:0000313" key="2">
    <source>
        <dbReference type="EMBL" id="CEG61829.1"/>
    </source>
</evidence>
<protein>
    <submittedName>
        <fullName evidence="2">Uncharacterized protein</fullName>
    </submittedName>
</protein>
<dbReference type="Proteomes" id="UP000182998">
    <property type="component" value="Unassembled WGS sequence"/>
</dbReference>
<dbReference type="AlphaFoldDB" id="A0A098GH90"/>
<reference evidence="2" key="1">
    <citation type="submission" date="2014-09" db="EMBL/GenBank/DDBJ databases">
        <authorList>
            <person name="GOMEZ-VALERO Laura"/>
        </authorList>
    </citation>
    <scope>NUCLEOTIDE SEQUENCE</scope>
    <source>
        <strain evidence="2">ATCC33218</strain>
    </source>
</reference>
<gene>
    <name evidence="2" type="ORF">LMI_2568</name>
    <name evidence="3" type="ORF">SAMN02982997_01205</name>
</gene>
<dbReference type="STRING" id="451.B6N58_03375"/>
<keyword evidence="5" id="KW-1185">Reference proteome</keyword>
<dbReference type="RefSeq" id="WP_052679561.1">
    <property type="nucleotide sequence ID" value="NZ_LNYM01000019.1"/>
</dbReference>
<keyword evidence="1" id="KW-0472">Membrane</keyword>
<accession>A0A098GH90</accession>
<dbReference type="EMBL" id="FMVN01000005">
    <property type="protein sequence ID" value="SCY24864.1"/>
    <property type="molecule type" value="Genomic_DNA"/>
</dbReference>
<sequence length="148" mass="16609">MFFFTRIYFPRFSSTELEKKIQAKLLERSILEGERHKYIALLKLKAHASKIASSCHELRVLSDSLNISSLYRSIQNAMADAVSNPHFDPARHRNLIRNRLELVKSDLVQETGRKLLSGLNLFTNSLLFLASASGIVIFGAAIAPAHSV</sequence>
<name>A0A098GH90_LEGMI</name>
<feature type="transmembrane region" description="Helical" evidence="1">
    <location>
        <begin position="121"/>
        <end position="143"/>
    </location>
</feature>
<evidence type="ECO:0000313" key="5">
    <source>
        <dbReference type="Proteomes" id="UP000182998"/>
    </source>
</evidence>
<keyword evidence="1" id="KW-0812">Transmembrane</keyword>
<dbReference type="HOGENOM" id="CLU_1757926_0_0_6"/>
<evidence type="ECO:0000256" key="1">
    <source>
        <dbReference type="SAM" id="Phobius"/>
    </source>
</evidence>
<evidence type="ECO:0000313" key="3">
    <source>
        <dbReference type="EMBL" id="SCY24864.1"/>
    </source>
</evidence>
<proteinExistence type="predicted"/>
<dbReference type="KEGG" id="tmc:LMI_2568"/>
<organism evidence="2 4">
    <name type="scientific">Legionella micdadei</name>
    <name type="common">Tatlockia micdadei</name>
    <dbReference type="NCBI Taxonomy" id="451"/>
    <lineage>
        <taxon>Bacteria</taxon>
        <taxon>Pseudomonadati</taxon>
        <taxon>Pseudomonadota</taxon>
        <taxon>Gammaproteobacteria</taxon>
        <taxon>Legionellales</taxon>
        <taxon>Legionellaceae</taxon>
        <taxon>Legionella</taxon>
    </lineage>
</organism>
<reference evidence="3 5" key="3">
    <citation type="submission" date="2016-10" db="EMBL/GenBank/DDBJ databases">
        <authorList>
            <person name="Varghese N."/>
            <person name="Submissions S."/>
        </authorList>
    </citation>
    <scope>NUCLEOTIDE SEQUENCE [LARGE SCALE GENOMIC DNA]</scope>
    <source>
        <strain evidence="3 5">ATCC 33218</strain>
    </source>
</reference>
<evidence type="ECO:0000313" key="4">
    <source>
        <dbReference type="Proteomes" id="UP000032414"/>
    </source>
</evidence>
<dbReference type="PATRIC" id="fig|451.8.peg.2689"/>
<keyword evidence="1" id="KW-1133">Transmembrane helix</keyword>